<evidence type="ECO:0000313" key="2">
    <source>
        <dbReference type="Proteomes" id="UP000589716"/>
    </source>
</evidence>
<dbReference type="Pfam" id="PF04365">
    <property type="entry name" value="BrnT_toxin"/>
    <property type="match status" value="1"/>
</dbReference>
<dbReference type="InterPro" id="IPR038573">
    <property type="entry name" value="BrnT_sf"/>
</dbReference>
<gene>
    <name evidence="1" type="ORF">H0I39_06415</name>
</gene>
<organism evidence="1 2">
    <name type="scientific">Ottowia beijingensis</name>
    <dbReference type="NCBI Taxonomy" id="1207057"/>
    <lineage>
        <taxon>Bacteria</taxon>
        <taxon>Pseudomonadati</taxon>
        <taxon>Pseudomonadota</taxon>
        <taxon>Betaproteobacteria</taxon>
        <taxon>Burkholderiales</taxon>
        <taxon>Comamonadaceae</taxon>
        <taxon>Ottowia</taxon>
    </lineage>
</organism>
<sequence>MLSVREPSFEWDEAKNTANQRTHGVSFHEAQHAFLDPRRVIAEDLAHSQLEQRYYCFGVNSDGTGVLTVRFTYRSGRIRIIGAGYWRKGKAVYEQANSIP</sequence>
<dbReference type="Gene3D" id="3.10.450.530">
    <property type="entry name" value="Ribonuclease toxin, BrnT, of type II toxin-antitoxin system"/>
    <property type="match status" value="1"/>
</dbReference>
<reference evidence="1 2" key="1">
    <citation type="submission" date="2020-07" db="EMBL/GenBank/DDBJ databases">
        <authorList>
            <person name="Maaloum M."/>
        </authorList>
    </citation>
    <scope>NUCLEOTIDE SEQUENCE [LARGE SCALE GENOMIC DNA]</scope>
    <source>
        <strain evidence="1 2">GCS-AN-3</strain>
    </source>
</reference>
<evidence type="ECO:0000313" key="1">
    <source>
        <dbReference type="EMBL" id="NZA01488.1"/>
    </source>
</evidence>
<keyword evidence="2" id="KW-1185">Reference proteome</keyword>
<name>A0A853IXC5_9BURK</name>
<proteinExistence type="predicted"/>
<accession>A0A853IXC5</accession>
<comment type="caution">
    <text evidence="1">The sequence shown here is derived from an EMBL/GenBank/DDBJ whole genome shotgun (WGS) entry which is preliminary data.</text>
</comment>
<dbReference type="InterPro" id="IPR007460">
    <property type="entry name" value="BrnT_toxin"/>
</dbReference>
<protein>
    <submittedName>
        <fullName evidence="1">BrnT family toxin</fullName>
    </submittedName>
</protein>
<dbReference type="EMBL" id="JACCKX010000001">
    <property type="protein sequence ID" value="NZA01488.1"/>
    <property type="molecule type" value="Genomic_DNA"/>
</dbReference>
<dbReference type="Proteomes" id="UP000589716">
    <property type="component" value="Unassembled WGS sequence"/>
</dbReference>
<dbReference type="AlphaFoldDB" id="A0A853IXC5"/>